<comment type="similarity">
    <text evidence="3">Belongs to the mitochondrial carrier (TC 2.A.29) family.</text>
</comment>
<dbReference type="GO" id="GO:0016746">
    <property type="term" value="F:acyltransferase activity"/>
    <property type="evidence" value="ECO:0007669"/>
    <property type="project" value="UniProtKB-KW"/>
</dbReference>
<dbReference type="SUPFAM" id="SSF69593">
    <property type="entry name" value="Glycerol-3-phosphate (1)-acyltransferase"/>
    <property type="match status" value="1"/>
</dbReference>
<dbReference type="AlphaFoldDB" id="A0A498MU45"/>
<evidence type="ECO:0000256" key="3">
    <source>
        <dbReference type="ARBA" id="ARBA00006375"/>
    </source>
</evidence>
<reference evidence="20 21" key="1">
    <citation type="submission" date="2018-03" db="EMBL/GenBank/DDBJ databases">
        <title>Draft genome sequence of Rohu Carp (Labeo rohita).</title>
        <authorList>
            <person name="Das P."/>
            <person name="Kushwaha B."/>
            <person name="Joshi C.G."/>
            <person name="Kumar D."/>
            <person name="Nagpure N.S."/>
            <person name="Sahoo L."/>
            <person name="Das S.P."/>
            <person name="Bit A."/>
            <person name="Patnaik S."/>
            <person name="Meher P.K."/>
            <person name="Jayasankar P."/>
            <person name="Koringa P.G."/>
            <person name="Patel N.V."/>
            <person name="Hinsu A.T."/>
            <person name="Kumar R."/>
            <person name="Pandey M."/>
            <person name="Agarwal S."/>
            <person name="Srivastava S."/>
            <person name="Singh M."/>
            <person name="Iquebal M.A."/>
            <person name="Jaiswal S."/>
            <person name="Angadi U.B."/>
            <person name="Kumar N."/>
            <person name="Raza M."/>
            <person name="Shah T.M."/>
            <person name="Rai A."/>
            <person name="Jena J.K."/>
        </authorList>
    </citation>
    <scope>NUCLEOTIDE SEQUENCE [LARGE SCALE GENOMIC DNA]</scope>
    <source>
        <strain evidence="20">DASCIFA01</strain>
        <tissue evidence="20">Testis</tissue>
    </source>
</reference>
<dbReference type="InterPro" id="IPR046756">
    <property type="entry name" value="VAS1/VOA1_TM"/>
</dbReference>
<feature type="transmembrane region" description="Helical" evidence="18">
    <location>
        <begin position="822"/>
        <end position="841"/>
    </location>
</feature>
<organism evidence="20 21">
    <name type="scientific">Labeo rohita</name>
    <name type="common">Indian major carp</name>
    <name type="synonym">Cyprinus rohita</name>
    <dbReference type="NCBI Taxonomy" id="84645"/>
    <lineage>
        <taxon>Eukaryota</taxon>
        <taxon>Metazoa</taxon>
        <taxon>Chordata</taxon>
        <taxon>Craniata</taxon>
        <taxon>Vertebrata</taxon>
        <taxon>Euteleostomi</taxon>
        <taxon>Actinopterygii</taxon>
        <taxon>Neopterygii</taxon>
        <taxon>Teleostei</taxon>
        <taxon>Ostariophysi</taxon>
        <taxon>Cypriniformes</taxon>
        <taxon>Cyprinidae</taxon>
        <taxon>Labeoninae</taxon>
        <taxon>Labeonini</taxon>
        <taxon>Labeo</taxon>
    </lineage>
</organism>
<dbReference type="EMBL" id="QBIY01012550">
    <property type="protein sequence ID" value="RXN24111.1"/>
    <property type="molecule type" value="Genomic_DNA"/>
</dbReference>
<dbReference type="GO" id="GO:0012505">
    <property type="term" value="C:endomembrane system"/>
    <property type="evidence" value="ECO:0007669"/>
    <property type="project" value="UniProtKB-ARBA"/>
</dbReference>
<dbReference type="InterPro" id="IPR023395">
    <property type="entry name" value="MCP_dom_sf"/>
</dbReference>
<dbReference type="InterPro" id="IPR018108">
    <property type="entry name" value="MCP_transmembrane"/>
</dbReference>
<dbReference type="PROSITE" id="PS50920">
    <property type="entry name" value="SOLCAR"/>
    <property type="match status" value="1"/>
</dbReference>
<evidence type="ECO:0000313" key="20">
    <source>
        <dbReference type="EMBL" id="RXN24111.1"/>
    </source>
</evidence>
<keyword evidence="22" id="KW-1267">Proteomics identification</keyword>
<comment type="caution">
    <text evidence="20">The sequence shown here is derived from an EMBL/GenBank/DDBJ whole genome shotgun (WGS) entry which is preliminary data.</text>
</comment>
<comment type="subcellular location">
    <subcellularLocation>
        <location evidence="1">Membrane</location>
        <topology evidence="1">Multi-pass membrane protein</topology>
    </subcellularLocation>
    <subcellularLocation>
        <location evidence="2">Membrane</location>
        <topology evidence="2">Single-pass membrane protein</topology>
    </subcellularLocation>
</comment>
<evidence type="ECO:0007829" key="22">
    <source>
        <dbReference type="PeptideAtlas" id="A0A498MU45"/>
    </source>
</evidence>
<dbReference type="GO" id="GO:0098588">
    <property type="term" value="C:bounding membrane of organelle"/>
    <property type="evidence" value="ECO:0007669"/>
    <property type="project" value="UniProtKB-ARBA"/>
</dbReference>
<comment type="similarity">
    <text evidence="5">Belongs to the taffazin family.</text>
</comment>
<evidence type="ECO:0000256" key="12">
    <source>
        <dbReference type="ARBA" id="ARBA00023315"/>
    </source>
</evidence>
<keyword evidence="10" id="KW-0443">Lipid metabolism</keyword>
<comment type="catalytic activity">
    <reaction evidence="14">
        <text>a 1-acyl-sn-glycero-3-phosphate + a 1,2-diacyl-sn-glycero-3-phospho-(1'-sn-glycerol) = 1-acyl-sn-glycero-3-phospho-(1'-sn-glycerol) + a 1,2-diacyl-sn-glycero-3-phosphate</text>
        <dbReference type="Rhea" id="RHEA:67748"/>
        <dbReference type="ChEBI" id="CHEBI:57970"/>
        <dbReference type="ChEBI" id="CHEBI:58608"/>
        <dbReference type="ChEBI" id="CHEBI:64716"/>
        <dbReference type="ChEBI" id="CHEBI:64840"/>
    </reaction>
    <physiologicalReaction direction="left-to-right" evidence="14">
        <dbReference type="Rhea" id="RHEA:67749"/>
    </physiologicalReaction>
    <physiologicalReaction direction="right-to-left" evidence="14">
        <dbReference type="Rhea" id="RHEA:67750"/>
    </physiologicalReaction>
</comment>
<keyword evidence="8 17" id="KW-0812">Transmembrane</keyword>
<dbReference type="Proteomes" id="UP000290572">
    <property type="component" value="Unassembled WGS sequence"/>
</dbReference>
<comment type="catalytic activity">
    <reaction evidence="13">
        <text>1-hexadecanoyl-2-(9Z,12Z-octadecadienoyl)-sn-glycero-3-phosphocholine + 1-hexadecanoyl-sn-glycero-3-phosphocholine = 2-(9Z,12Z-octadecadienoyl)-sn-glycero-3-phosphocholine + 1,2-dihexadecanoyl-sn-glycero-3-phosphocholine</text>
        <dbReference type="Rhea" id="RHEA:68988"/>
        <dbReference type="ChEBI" id="CHEBI:72998"/>
        <dbReference type="ChEBI" id="CHEBI:72999"/>
        <dbReference type="ChEBI" id="CHEBI:73002"/>
        <dbReference type="ChEBI" id="CHEBI:76084"/>
    </reaction>
    <physiologicalReaction direction="left-to-right" evidence="13">
        <dbReference type="Rhea" id="RHEA:68989"/>
    </physiologicalReaction>
    <physiologicalReaction direction="right-to-left" evidence="13">
        <dbReference type="Rhea" id="RHEA:68990"/>
    </physiologicalReaction>
</comment>
<evidence type="ECO:0000256" key="16">
    <source>
        <dbReference type="ARBA" id="ARBA00049543"/>
    </source>
</evidence>
<evidence type="ECO:0000256" key="15">
    <source>
        <dbReference type="ARBA" id="ARBA00048978"/>
    </source>
</evidence>
<dbReference type="SMART" id="SM00563">
    <property type="entry name" value="PlsC"/>
    <property type="match status" value="1"/>
</dbReference>
<dbReference type="InterPro" id="IPR046755">
    <property type="entry name" value="VAS1_LD"/>
</dbReference>
<gene>
    <name evidence="20" type="ORF">ROHU_022321</name>
</gene>
<dbReference type="InterPro" id="IPR000872">
    <property type="entry name" value="Tafazzin"/>
</dbReference>
<proteinExistence type="evidence at protein level"/>
<evidence type="ECO:0000256" key="11">
    <source>
        <dbReference type="ARBA" id="ARBA00023136"/>
    </source>
</evidence>
<feature type="domain" description="Phospholipid/glycerol acyltransferase" evidence="19">
    <location>
        <begin position="232"/>
        <end position="356"/>
    </location>
</feature>
<comment type="similarity">
    <text evidence="4">Belongs to the vacuolar ATPase subunit S1 family.</text>
</comment>
<dbReference type="GO" id="GO:0006644">
    <property type="term" value="P:phospholipid metabolic process"/>
    <property type="evidence" value="ECO:0007669"/>
    <property type="project" value="InterPro"/>
</dbReference>
<evidence type="ECO:0000256" key="14">
    <source>
        <dbReference type="ARBA" id="ARBA00048751"/>
    </source>
</evidence>
<comment type="catalytic activity">
    <reaction evidence="15">
        <text>1-hexadecanoyl-2-(9Z,12Z-octadecadienoyl)-sn-glycero-3-phospho-(1'-sn-glycerol) + 1-(9Z-octadecenoyl)-sn-glycero-3-phosphate = 1-(9Z)-octadecenoyl-2-(9Z,12Z)-octadecadienoyl-sn-glycero-3-phosphate + 1-hexadecanoyl-sn-glycero-3-phospho-(1'-sn-glycerol)</text>
        <dbReference type="Rhea" id="RHEA:67752"/>
        <dbReference type="ChEBI" id="CHEBI:72840"/>
        <dbReference type="ChEBI" id="CHEBI:74544"/>
        <dbReference type="ChEBI" id="CHEBI:74563"/>
        <dbReference type="ChEBI" id="CHEBI:75158"/>
    </reaction>
    <physiologicalReaction direction="left-to-right" evidence="15">
        <dbReference type="Rhea" id="RHEA:67753"/>
    </physiologicalReaction>
    <physiologicalReaction direction="right-to-left" evidence="15">
        <dbReference type="Rhea" id="RHEA:67754"/>
    </physiologicalReaction>
</comment>
<evidence type="ECO:0000256" key="7">
    <source>
        <dbReference type="ARBA" id="ARBA00022679"/>
    </source>
</evidence>
<keyword evidence="11 17" id="KW-0472">Membrane</keyword>
<dbReference type="PANTHER" id="PTHR12471:SF2">
    <property type="entry name" value="V-TYPE PROTON ATPASE SUBUNIT S1"/>
    <property type="match status" value="1"/>
</dbReference>
<dbReference type="SUPFAM" id="SSF103506">
    <property type="entry name" value="Mitochondrial carrier"/>
    <property type="match status" value="1"/>
</dbReference>
<evidence type="ECO:0000256" key="1">
    <source>
        <dbReference type="ARBA" id="ARBA00004141"/>
    </source>
</evidence>
<evidence type="ECO:0000313" key="21">
    <source>
        <dbReference type="Proteomes" id="UP000290572"/>
    </source>
</evidence>
<evidence type="ECO:0000256" key="6">
    <source>
        <dbReference type="ARBA" id="ARBA00020499"/>
    </source>
</evidence>
<dbReference type="Pfam" id="PF20520">
    <property type="entry name" value="Ac45-VOA1_TM"/>
    <property type="match status" value="1"/>
</dbReference>
<dbReference type="GO" id="GO:0033176">
    <property type="term" value="C:proton-transporting V-type ATPase complex"/>
    <property type="evidence" value="ECO:0007669"/>
    <property type="project" value="TreeGrafter"/>
</dbReference>
<evidence type="ECO:0000259" key="19">
    <source>
        <dbReference type="SMART" id="SM00563"/>
    </source>
</evidence>
<evidence type="ECO:0000256" key="9">
    <source>
        <dbReference type="ARBA" id="ARBA00022989"/>
    </source>
</evidence>
<dbReference type="FunFam" id="2.40.160.110:FF:000003">
    <property type="entry name" value="ATPase H+ transporting accessory protein 1"/>
    <property type="match status" value="1"/>
</dbReference>
<protein>
    <recommendedName>
        <fullName evidence="6">Tafazzin</fullName>
    </recommendedName>
</protein>
<dbReference type="Pfam" id="PF05827">
    <property type="entry name" value="VAS1_LD"/>
    <property type="match status" value="1"/>
</dbReference>
<keyword evidence="7" id="KW-0808">Transferase</keyword>
<accession>A0A498MU45</accession>
<evidence type="ECO:0000256" key="4">
    <source>
        <dbReference type="ARBA" id="ARBA00009037"/>
    </source>
</evidence>
<evidence type="ECO:0000256" key="17">
    <source>
        <dbReference type="PROSITE-ProRule" id="PRU00282"/>
    </source>
</evidence>
<evidence type="ECO:0000256" key="5">
    <source>
        <dbReference type="ARBA" id="ARBA00010524"/>
    </source>
</evidence>
<dbReference type="GO" id="GO:0001671">
    <property type="term" value="F:ATPase activator activity"/>
    <property type="evidence" value="ECO:0007669"/>
    <property type="project" value="TreeGrafter"/>
</dbReference>
<keyword evidence="21" id="KW-1185">Reference proteome</keyword>
<dbReference type="PANTHER" id="PTHR12471">
    <property type="entry name" value="VACUOLAR ATP SYNTHASE SUBUNIT S1"/>
    <property type="match status" value="1"/>
</dbReference>
<dbReference type="InterPro" id="IPR002123">
    <property type="entry name" value="Plipid/glycerol_acylTrfase"/>
</dbReference>
<dbReference type="GO" id="GO:0030641">
    <property type="term" value="P:regulation of cellular pH"/>
    <property type="evidence" value="ECO:0007669"/>
    <property type="project" value="TreeGrafter"/>
</dbReference>
<name>A0A498MU45_LABRO</name>
<dbReference type="Pfam" id="PF01553">
    <property type="entry name" value="Acyltransferase"/>
    <property type="match status" value="1"/>
</dbReference>
<dbReference type="STRING" id="84645.A0A498MU45"/>
<comment type="catalytic activity">
    <reaction evidence="16">
        <text>1,2-di-(9Z-octadecenoyl)-sn-glycero-3-phosphocholine + 1-hexadecanoyl-sn-glycero-3-phosphocholine = 1-hexadecanoyl-2-(9Z-octadecenoyl)-sn-glycero-3-phosphocholine + 1-(9Z-octadecenoyl)-sn-glycero-3-phosphocholine</text>
        <dbReference type="Rhea" id="RHEA:43816"/>
        <dbReference type="ChEBI" id="CHEBI:28610"/>
        <dbReference type="ChEBI" id="CHEBI:72998"/>
        <dbReference type="ChEBI" id="CHEBI:73001"/>
        <dbReference type="ChEBI" id="CHEBI:74669"/>
    </reaction>
    <physiologicalReaction direction="left-to-right" evidence="16">
        <dbReference type="Rhea" id="RHEA:43817"/>
    </physiologicalReaction>
    <physiologicalReaction direction="right-to-left" evidence="16">
        <dbReference type="Rhea" id="RHEA:43818"/>
    </physiologicalReaction>
</comment>
<dbReference type="Pfam" id="PF00153">
    <property type="entry name" value="Mito_carr"/>
    <property type="match status" value="1"/>
</dbReference>
<feature type="repeat" description="Solcar" evidence="17">
    <location>
        <begin position="10"/>
        <end position="119"/>
    </location>
</feature>
<dbReference type="CDD" id="cd07989">
    <property type="entry name" value="LPLAT_AGPAT-like"/>
    <property type="match status" value="1"/>
</dbReference>
<evidence type="ECO:0000256" key="10">
    <source>
        <dbReference type="ARBA" id="ARBA00023098"/>
    </source>
</evidence>
<sequence length="866" mass="97760">MDAAESDRRASPLKNFVAGGVGGVCLLVAGHPLDTIKVRLQTQACVVYRGTYDCLRKTVSKEIQSSASQLKYTGPMDCALRLYKEQGIRSVYKGTVLTLIRDVPSNGVYFLTYEYLKQFLTPEGECVHHLSTSRVLLAGGIAGMLNWLIALPADVLKSNYQTVWVNAVAMPLEVTWPFPQCPRLGWRISSRVVMGMVGSYSYLWTNYFNSLVVHNQDVLLDLVDERPQDTPLITVCNHQSCMDDPHIWGVLKLRHLWNFNRMRWTPAASDICFTKEFHSSFFSRGKCVPVVRGDGVYQKGMDFLLERLNQGDWIHIFPEGKVNMTGEFMRIKWGIGRLIAECSLHPIILPLWHVGMNDVLPNQSPYIPRTGQMEMRKTLTDFIQGEFRSLKAQAEVLHHRIRNRKSLSGNTIEREIISDKIYSSEIQLRFALSPVKAPSAGHTVSVDELESYLNTALSTTPHNLLLFLQDKLSVDDITMYGGVFGNKQDNVFQNLEAALASSSSLWLPSVSSSATALVSTLLQNQIDAAPLYMNPDTLAQLRLNASVAALLVFRLPYSGGADMMSTKEVLSGNDEVIGQVLSIMKAQSVPYTAVFTALWPSRVIEEASPAVHSVWSRSLLQSRREEPVTKPPLEFKEKGSTCILLWAEKLVVSQYRSGKWERHDLAPKTFGEGASPNLSGSSCNETHSRKFINRKFLLKYRLEINYEDVLNYRSFKLVFVMNRRHYKVSARHWFTMDLVQLEYDGKNAKFNGSRYVYAPSEYSYRCESVSSSRYPQLSPHSDKDNANDWQISFDDFQIQGFNVAGKDFSYASDCASFFTPGIWMGLVTSLLMVLVLTYGLHMIMQLRTMDRFDDPKGPAISVPQTE</sequence>
<dbReference type="InterPro" id="IPR008388">
    <property type="entry name" value="Ac45_acc_su"/>
</dbReference>
<evidence type="ECO:0000256" key="8">
    <source>
        <dbReference type="ARBA" id="ARBA00022692"/>
    </source>
</evidence>
<keyword evidence="12" id="KW-0012">Acyltransferase</keyword>
<evidence type="ECO:0000256" key="2">
    <source>
        <dbReference type="ARBA" id="ARBA00004167"/>
    </source>
</evidence>
<evidence type="ECO:0000256" key="18">
    <source>
        <dbReference type="SAM" id="Phobius"/>
    </source>
</evidence>
<dbReference type="Gene3D" id="1.50.40.10">
    <property type="entry name" value="Mitochondrial carrier domain"/>
    <property type="match status" value="1"/>
</dbReference>
<dbReference type="GO" id="GO:0030659">
    <property type="term" value="C:cytoplasmic vesicle membrane"/>
    <property type="evidence" value="ECO:0007669"/>
    <property type="project" value="UniProtKB-ARBA"/>
</dbReference>
<keyword evidence="9 18" id="KW-1133">Transmembrane helix</keyword>
<dbReference type="Gene3D" id="2.40.160.110">
    <property type="match status" value="1"/>
</dbReference>
<dbReference type="PRINTS" id="PR00979">
    <property type="entry name" value="TAFAZZIN"/>
</dbReference>
<evidence type="ECO:0000256" key="13">
    <source>
        <dbReference type="ARBA" id="ARBA00048255"/>
    </source>
</evidence>